<name>A0A0L9TP79_PHAAN</name>
<dbReference type="EMBL" id="CM003371">
    <property type="protein sequence ID" value="KOM32276.1"/>
    <property type="molecule type" value="Genomic_DNA"/>
</dbReference>
<protein>
    <recommendedName>
        <fullName evidence="7">Jasmonate O-methyltransferase</fullName>
    </recommendedName>
</protein>
<evidence type="ECO:0000256" key="1">
    <source>
        <dbReference type="ARBA" id="ARBA00022603"/>
    </source>
</evidence>
<dbReference type="InterPro" id="IPR042086">
    <property type="entry name" value="MeTrfase_capping"/>
</dbReference>
<dbReference type="OMA" id="CHANDRC"/>
<dbReference type="Proteomes" id="UP000053144">
    <property type="component" value="Chromosome 1"/>
</dbReference>
<dbReference type="SUPFAM" id="SSF53335">
    <property type="entry name" value="S-adenosyl-L-methionine-dependent methyltransferases"/>
    <property type="match status" value="1"/>
</dbReference>
<keyword evidence="3" id="KW-0479">Metal-binding</keyword>
<dbReference type="Gene3D" id="1.10.1200.270">
    <property type="entry name" value="Methyltransferase, alpha-helical capping domain"/>
    <property type="match status" value="1"/>
</dbReference>
<keyword evidence="4" id="KW-0460">Magnesium</keyword>
<dbReference type="Gramene" id="KOM32276">
    <property type="protein sequence ID" value="KOM32276"/>
    <property type="gene ID" value="LR48_Vigan01g183200"/>
</dbReference>
<dbReference type="PANTHER" id="PTHR31009">
    <property type="entry name" value="S-ADENOSYL-L-METHIONINE:CARBOXYL METHYLTRANSFERASE FAMILY PROTEIN"/>
    <property type="match status" value="1"/>
</dbReference>
<organism evidence="5 6">
    <name type="scientific">Phaseolus angularis</name>
    <name type="common">Azuki bean</name>
    <name type="synonym">Vigna angularis</name>
    <dbReference type="NCBI Taxonomy" id="3914"/>
    <lineage>
        <taxon>Eukaryota</taxon>
        <taxon>Viridiplantae</taxon>
        <taxon>Streptophyta</taxon>
        <taxon>Embryophyta</taxon>
        <taxon>Tracheophyta</taxon>
        <taxon>Spermatophyta</taxon>
        <taxon>Magnoliopsida</taxon>
        <taxon>eudicotyledons</taxon>
        <taxon>Gunneridae</taxon>
        <taxon>Pentapetalae</taxon>
        <taxon>rosids</taxon>
        <taxon>fabids</taxon>
        <taxon>Fabales</taxon>
        <taxon>Fabaceae</taxon>
        <taxon>Papilionoideae</taxon>
        <taxon>50 kb inversion clade</taxon>
        <taxon>NPAAA clade</taxon>
        <taxon>indigoferoid/millettioid clade</taxon>
        <taxon>Phaseoleae</taxon>
        <taxon>Vigna</taxon>
    </lineage>
</organism>
<dbReference type="Gene3D" id="3.40.50.150">
    <property type="entry name" value="Vaccinia Virus protein VP39"/>
    <property type="match status" value="1"/>
</dbReference>
<dbReference type="InterPro" id="IPR005299">
    <property type="entry name" value="MeTrfase_7"/>
</dbReference>
<evidence type="ECO:0000313" key="6">
    <source>
        <dbReference type="Proteomes" id="UP000053144"/>
    </source>
</evidence>
<keyword evidence="2" id="KW-0808">Transferase</keyword>
<proteinExistence type="predicted"/>
<reference evidence="6" key="1">
    <citation type="journal article" date="2015" name="Proc. Natl. Acad. Sci. U.S.A.">
        <title>Genome sequencing of adzuki bean (Vigna angularis) provides insight into high starch and low fat accumulation and domestication.</title>
        <authorList>
            <person name="Yang K."/>
            <person name="Tian Z."/>
            <person name="Chen C."/>
            <person name="Luo L."/>
            <person name="Zhao B."/>
            <person name="Wang Z."/>
            <person name="Yu L."/>
            <person name="Li Y."/>
            <person name="Sun Y."/>
            <person name="Li W."/>
            <person name="Chen Y."/>
            <person name="Li Y."/>
            <person name="Zhang Y."/>
            <person name="Ai D."/>
            <person name="Zhao J."/>
            <person name="Shang C."/>
            <person name="Ma Y."/>
            <person name="Wu B."/>
            <person name="Wang M."/>
            <person name="Gao L."/>
            <person name="Sun D."/>
            <person name="Zhang P."/>
            <person name="Guo F."/>
            <person name="Wang W."/>
            <person name="Li Y."/>
            <person name="Wang J."/>
            <person name="Varshney R.K."/>
            <person name="Wang J."/>
            <person name="Ling H.Q."/>
            <person name="Wan P."/>
        </authorList>
    </citation>
    <scope>NUCLEOTIDE SEQUENCE</scope>
    <source>
        <strain evidence="6">cv. Jingnong 6</strain>
    </source>
</reference>
<sequence>MEVAQVLHMNGGVGDASYANNSLVQQKVISLTKPIREEAITSLYCSTLPRSLAIADLGCSSGPNTLFVASELIKTVEKLCRKLKHKSPEYRVFLNDLPGNDFNNIFKSLDSFKMKLQTEVAGGIGPCYFSGVPGSFYGRAFPNQSLHFVHSSYSLQWLSKVPEGVDNNKGNIYLGRTSPSNVVRAYYDQFQRDFSVFLKCRAEELVQGGRMVLTFLGRRNEDPCSKDGCYIWELMANALNDMVSQGIIKEEQVDSFNIPQYTPSASEVKLEVLKEGSFAINRVEVSEVNWNAFDDWNALDFESERSESIGDGGYNVAQCMRAVAEPMLEILVYVPVLDIVLRTNLVDDMDIVLKTNLVDDMDIVLRTNLVDDMEYFGSVFVRGSRSHHKCITSRDRSSTHHRNECLLGIVE</sequence>
<evidence type="ECO:0000256" key="4">
    <source>
        <dbReference type="ARBA" id="ARBA00022842"/>
    </source>
</evidence>
<dbReference type="GO" id="GO:0032259">
    <property type="term" value="P:methylation"/>
    <property type="evidence" value="ECO:0007669"/>
    <property type="project" value="UniProtKB-KW"/>
</dbReference>
<keyword evidence="1" id="KW-0489">Methyltransferase</keyword>
<dbReference type="Pfam" id="PF03492">
    <property type="entry name" value="Methyltransf_7"/>
    <property type="match status" value="1"/>
</dbReference>
<accession>A0A0L9TP79</accession>
<dbReference type="GO" id="GO:0008168">
    <property type="term" value="F:methyltransferase activity"/>
    <property type="evidence" value="ECO:0007669"/>
    <property type="project" value="UniProtKB-KW"/>
</dbReference>
<dbReference type="InterPro" id="IPR029063">
    <property type="entry name" value="SAM-dependent_MTases_sf"/>
</dbReference>
<gene>
    <name evidence="5" type="ORF">LR48_Vigan01g183200</name>
</gene>
<evidence type="ECO:0008006" key="7">
    <source>
        <dbReference type="Google" id="ProtNLM"/>
    </source>
</evidence>
<dbReference type="AlphaFoldDB" id="A0A0L9TP79"/>
<evidence type="ECO:0000256" key="2">
    <source>
        <dbReference type="ARBA" id="ARBA00022679"/>
    </source>
</evidence>
<evidence type="ECO:0000256" key="3">
    <source>
        <dbReference type="ARBA" id="ARBA00022723"/>
    </source>
</evidence>
<dbReference type="GO" id="GO:0046872">
    <property type="term" value="F:metal ion binding"/>
    <property type="evidence" value="ECO:0007669"/>
    <property type="project" value="UniProtKB-KW"/>
</dbReference>
<evidence type="ECO:0000313" key="5">
    <source>
        <dbReference type="EMBL" id="KOM32276.1"/>
    </source>
</evidence>